<reference evidence="3" key="1">
    <citation type="submission" date="2019-10" db="EMBL/GenBank/DDBJ databases">
        <authorList>
            <consortium name="Genoscope - CEA"/>
            <person name="William W."/>
        </authorList>
    </citation>
    <scope>NUCLEOTIDE SEQUENCE [LARGE SCALE GENOMIC DNA]</scope>
    <source>
        <strain evidence="3">BBR_PRJEB10992</strain>
    </source>
</reference>
<feature type="compositionally biased region" description="Low complexity" evidence="1">
    <location>
        <begin position="48"/>
        <end position="59"/>
    </location>
</feature>
<feature type="region of interest" description="Disordered" evidence="1">
    <location>
        <begin position="1"/>
        <end position="60"/>
    </location>
</feature>
<keyword evidence="2" id="KW-1133">Transmembrane helix</keyword>
<dbReference type="EMBL" id="CZCU02000094">
    <property type="protein sequence ID" value="VXD12999.1"/>
    <property type="molecule type" value="Genomic_DNA"/>
</dbReference>
<evidence type="ECO:0000313" key="4">
    <source>
        <dbReference type="Proteomes" id="UP000184550"/>
    </source>
</evidence>
<comment type="caution">
    <text evidence="3">The sequence shown here is derived from an EMBL/GenBank/DDBJ whole genome shotgun (WGS) entry which is preliminary data.</text>
</comment>
<keyword evidence="2" id="KW-0812">Transmembrane</keyword>
<evidence type="ECO:0000256" key="2">
    <source>
        <dbReference type="SAM" id="Phobius"/>
    </source>
</evidence>
<gene>
    <name evidence="3" type="ORF">PL8927_220024</name>
</gene>
<sequence>MLNPLKTGHQPSPRKKGQPLKPQSKTGKTPVPSGVQRRQIRRSPTAVLPPGKKSSPLKPLVKRGSQPLWMLWKKWAADGVAFTLLLGGTTLIGGCAWFSYQLIVNPDIGIWLNQFLPAWTQISLQRRDSILTLDEINKTLKTEGLLAGKSLTLPQLDSRSKDVNTPISALPLQSLLVSSDKIIQQSTDLLIPILKSRPSSVAHPCEGVCQEIVQLRVYEAVQTPYQRPGSTQYYRLIQQLNTQGPAESFVIASLIGTESNQQGSNKPLPLTRLTQFKGKIPQMGLWFNLNSERVMGEKTVPYGQIIHYNPSYHYLSMMLEWKSAAGQQPIWQEITSGKDPELLIEQTIGLEPQFSIYQVQPFKFIPNPIQLTAISLDEAFLDDYDYRQALRLARSGLWSPALDLIKPLKKNVVSGNRANLKWSTAVQAQLDLIEFHAKITKAQAIAAWASPSQQVLATLIDGRWNEALDVLKNSPGNQQEIANLLRSNGGRIKNRLNAALLENPEQLDLKTWGALMIAAEDGRNEAITWLDQQPQTDQKDRQEILELLLKSIE</sequence>
<dbReference type="OrthoDB" id="473580at2"/>
<dbReference type="AlphaFoldDB" id="A0A7Z9DVC7"/>
<organism evidence="3 4">
    <name type="scientific">Planktothrix serta PCC 8927</name>
    <dbReference type="NCBI Taxonomy" id="671068"/>
    <lineage>
        <taxon>Bacteria</taxon>
        <taxon>Bacillati</taxon>
        <taxon>Cyanobacteriota</taxon>
        <taxon>Cyanophyceae</taxon>
        <taxon>Oscillatoriophycideae</taxon>
        <taxon>Oscillatoriales</taxon>
        <taxon>Microcoleaceae</taxon>
        <taxon>Planktothrix</taxon>
    </lineage>
</organism>
<accession>A0A7Z9DVC7</accession>
<dbReference type="RefSeq" id="WP_083618086.1">
    <property type="nucleotide sequence ID" value="NZ_LR734839.1"/>
</dbReference>
<evidence type="ECO:0000256" key="1">
    <source>
        <dbReference type="SAM" id="MobiDB-lite"/>
    </source>
</evidence>
<name>A0A7Z9DVC7_9CYAN</name>
<protein>
    <submittedName>
        <fullName evidence="3">Uncharacterized protein</fullName>
    </submittedName>
</protein>
<evidence type="ECO:0000313" key="3">
    <source>
        <dbReference type="EMBL" id="VXD12999.1"/>
    </source>
</evidence>
<feature type="transmembrane region" description="Helical" evidence="2">
    <location>
        <begin position="80"/>
        <end position="100"/>
    </location>
</feature>
<proteinExistence type="predicted"/>
<dbReference type="Proteomes" id="UP000184550">
    <property type="component" value="Unassembled WGS sequence"/>
</dbReference>
<keyword evidence="4" id="KW-1185">Reference proteome</keyword>
<keyword evidence="2" id="KW-0472">Membrane</keyword>